<dbReference type="AlphaFoldDB" id="D9SGG2"/>
<gene>
    <name evidence="1" type="ordered locus">Galf_1591</name>
</gene>
<reference evidence="1 2" key="1">
    <citation type="submission" date="2010-08" db="EMBL/GenBank/DDBJ databases">
        <title>Complete sequence of Gallionella capsiferriformans ES-2.</title>
        <authorList>
            <consortium name="US DOE Joint Genome Institute"/>
            <person name="Lucas S."/>
            <person name="Copeland A."/>
            <person name="Lapidus A."/>
            <person name="Cheng J.-F."/>
            <person name="Bruce D."/>
            <person name="Goodwin L."/>
            <person name="Pitluck S."/>
            <person name="Chertkov O."/>
            <person name="Davenport K.W."/>
            <person name="Detter J.C."/>
            <person name="Han C."/>
            <person name="Tapia R."/>
            <person name="Land M."/>
            <person name="Hauser L."/>
            <person name="Chang Y.-J."/>
            <person name="Jeffries C."/>
            <person name="Kyrpides N."/>
            <person name="Ivanova N."/>
            <person name="Mikhailova N."/>
            <person name="Shelobolina E.S."/>
            <person name="Picardal F."/>
            <person name="Roden E."/>
            <person name="Emerson D."/>
            <person name="Woyke T."/>
        </authorList>
    </citation>
    <scope>NUCLEOTIDE SEQUENCE [LARGE SCALE GENOMIC DNA]</scope>
    <source>
        <strain evidence="1 2">ES-2</strain>
    </source>
</reference>
<dbReference type="Proteomes" id="UP000001235">
    <property type="component" value="Chromosome"/>
</dbReference>
<evidence type="ECO:0000313" key="1">
    <source>
        <dbReference type="EMBL" id="ADL55609.1"/>
    </source>
</evidence>
<sequence length="124" mass="13399">METPDVLCWLCKKSLKALTSCCVTATTVPKLTVEPLAPSVLFRIEVAESNCPSVEISTLIELVVTGVTIENSTRCEPVVAKMLLTGLVDDVTAEISMIARPVTAPSRNSTRISYKPTPIHQPCQ</sequence>
<dbReference type="EMBL" id="CP002159">
    <property type="protein sequence ID" value="ADL55609.1"/>
    <property type="molecule type" value="Genomic_DNA"/>
</dbReference>
<name>D9SGG2_GALCS</name>
<accession>D9SGG2</accession>
<proteinExistence type="predicted"/>
<organism evidence="1 2">
    <name type="scientific">Gallionella capsiferriformans (strain ES-2)</name>
    <name type="common">Gallionella ferruginea capsiferriformans (strain ES-2)</name>
    <dbReference type="NCBI Taxonomy" id="395494"/>
    <lineage>
        <taxon>Bacteria</taxon>
        <taxon>Pseudomonadati</taxon>
        <taxon>Pseudomonadota</taxon>
        <taxon>Betaproteobacteria</taxon>
        <taxon>Nitrosomonadales</taxon>
        <taxon>Gallionellaceae</taxon>
        <taxon>Gallionella</taxon>
    </lineage>
</organism>
<dbReference type="STRING" id="395494.Galf_1591"/>
<protein>
    <submittedName>
        <fullName evidence="1">Uncharacterized protein</fullName>
    </submittedName>
</protein>
<dbReference type="HOGENOM" id="CLU_2000596_0_0_4"/>
<keyword evidence="2" id="KW-1185">Reference proteome</keyword>
<dbReference type="KEGG" id="gca:Galf_1591"/>
<evidence type="ECO:0000313" key="2">
    <source>
        <dbReference type="Proteomes" id="UP000001235"/>
    </source>
</evidence>